<reference evidence="3 4" key="1">
    <citation type="submission" date="2023-08" db="EMBL/GenBank/DDBJ databases">
        <title>Whole genome sequencing of Enterococcus.</title>
        <authorList>
            <person name="Kaptchouang Tchatchouang C.D."/>
            <person name="Ateba C.N."/>
        </authorList>
    </citation>
    <scope>NUCLEOTIDE SEQUENCE [LARGE SCALE GENOMIC DNA]</scope>
    <source>
        <strain evidence="3 4">ENT3_CNKT_NWU</strain>
    </source>
</reference>
<gene>
    <name evidence="3" type="ORF">RAN64_00965</name>
</gene>
<accession>A0AAJ1SKV3</accession>
<dbReference type="Pfam" id="PF13439">
    <property type="entry name" value="Glyco_transf_4"/>
    <property type="match status" value="1"/>
</dbReference>
<dbReference type="InterPro" id="IPR028098">
    <property type="entry name" value="Glyco_trans_4-like_N"/>
</dbReference>
<comment type="caution">
    <text evidence="3">The sequence shown here is derived from an EMBL/GenBank/DDBJ whole genome shotgun (WGS) entry which is preliminary data.</text>
</comment>
<dbReference type="Proteomes" id="UP001238215">
    <property type="component" value="Unassembled WGS sequence"/>
</dbReference>
<feature type="domain" description="Glycosyltransferase subfamily 4-like N-terminal" evidence="2">
    <location>
        <begin position="19"/>
        <end position="216"/>
    </location>
</feature>
<dbReference type="SUPFAM" id="SSF53756">
    <property type="entry name" value="UDP-Glycosyltransferase/glycogen phosphorylase"/>
    <property type="match status" value="1"/>
</dbReference>
<dbReference type="PANTHER" id="PTHR12526:SF637">
    <property type="entry name" value="GLYCOSYLTRANSFERASE EPSF-RELATED"/>
    <property type="match status" value="1"/>
</dbReference>
<dbReference type="GeneID" id="66497078"/>
<dbReference type="EC" id="2.4.-.-" evidence="3"/>
<evidence type="ECO:0000313" key="3">
    <source>
        <dbReference type="EMBL" id="MDP8588620.1"/>
    </source>
</evidence>
<keyword evidence="3" id="KW-0808">Transferase</keyword>
<dbReference type="AlphaFoldDB" id="A0AAJ1SKV3"/>
<dbReference type="RefSeq" id="WP_047929347.1">
    <property type="nucleotide sequence ID" value="NZ_CP079880.1"/>
</dbReference>
<dbReference type="InterPro" id="IPR001296">
    <property type="entry name" value="Glyco_trans_1"/>
</dbReference>
<dbReference type="PANTHER" id="PTHR12526">
    <property type="entry name" value="GLYCOSYLTRANSFERASE"/>
    <property type="match status" value="1"/>
</dbReference>
<dbReference type="EMBL" id="JAVBZS010000001">
    <property type="protein sequence ID" value="MDP8588620.1"/>
    <property type="molecule type" value="Genomic_DNA"/>
</dbReference>
<evidence type="ECO:0000259" key="1">
    <source>
        <dbReference type="Pfam" id="PF00534"/>
    </source>
</evidence>
<feature type="domain" description="Glycosyl transferase family 1" evidence="1">
    <location>
        <begin position="225"/>
        <end position="372"/>
    </location>
</feature>
<proteinExistence type="predicted"/>
<evidence type="ECO:0000313" key="4">
    <source>
        <dbReference type="Proteomes" id="UP001238215"/>
    </source>
</evidence>
<keyword evidence="4" id="KW-1185">Reference proteome</keyword>
<name>A0AAJ1SKV3_9ENTE</name>
<keyword evidence="3" id="KW-0328">Glycosyltransferase</keyword>
<dbReference type="GO" id="GO:0016757">
    <property type="term" value="F:glycosyltransferase activity"/>
    <property type="evidence" value="ECO:0007669"/>
    <property type="project" value="UniProtKB-KW"/>
</dbReference>
<dbReference type="Gene3D" id="3.40.50.2000">
    <property type="entry name" value="Glycogen Phosphorylase B"/>
    <property type="match status" value="2"/>
</dbReference>
<protein>
    <submittedName>
        <fullName evidence="3">Glycosyltransferase</fullName>
        <ecNumber evidence="3">2.4.-.-</ecNumber>
    </submittedName>
</protein>
<sequence length="394" mass="45330">MKVLLINSVCGTGSTGKICVDLYNGLTNLGHNCCIAYGRGDNKSNINTYKIGNKLETLLHVLESRLFDNHGFASRKATEDFILFIEEYDPDIINLHNVHGYYLNIEILFEYLKKKNIPLVWTFHDAWPFSGHAAYIDYLEDKELPKKNINFKERFSYPKSFIDKSAINWEKKKRIFSNLNNCTIVTPSNWLNKMTKNSFFKCYDIITINNGIDLSRYKEKTEDYSINEKSKKNILAVANVWEKRKGLDDVIYFCNNLDNNYNFTIVGGVKKKLPSSVTHINRTDNVDVLIDLYKKADVFINPTYQDNFPTTNIESLAAGTPVITYDTGGSGEIIDKNTGFIVKQGSRSDFIEKIVSIKKDKNVSEYCKSRALKYNKDVMVNSYIKLYQKNLDKK</sequence>
<evidence type="ECO:0000259" key="2">
    <source>
        <dbReference type="Pfam" id="PF13439"/>
    </source>
</evidence>
<organism evidence="3 4">
    <name type="scientific">Enterococcus lactis</name>
    <dbReference type="NCBI Taxonomy" id="357441"/>
    <lineage>
        <taxon>Bacteria</taxon>
        <taxon>Bacillati</taxon>
        <taxon>Bacillota</taxon>
        <taxon>Bacilli</taxon>
        <taxon>Lactobacillales</taxon>
        <taxon>Enterococcaceae</taxon>
        <taxon>Enterococcus</taxon>
    </lineage>
</organism>
<dbReference type="Pfam" id="PF00534">
    <property type="entry name" value="Glycos_transf_1"/>
    <property type="match status" value="1"/>
</dbReference>